<reference evidence="14" key="1">
    <citation type="submission" date="2020-11" db="EMBL/GenBank/DDBJ databases">
        <authorList>
            <consortium name="DOE Joint Genome Institute"/>
            <person name="Ahrendt S."/>
            <person name="Riley R."/>
            <person name="Andreopoulos W."/>
            <person name="Labutti K."/>
            <person name="Pangilinan J."/>
            <person name="Ruiz-Duenas F.J."/>
            <person name="Barrasa J.M."/>
            <person name="Sanchez-Garcia M."/>
            <person name="Camarero S."/>
            <person name="Miyauchi S."/>
            <person name="Serrano A."/>
            <person name="Linde D."/>
            <person name="Babiker R."/>
            <person name="Drula E."/>
            <person name="Ayuso-Fernandez I."/>
            <person name="Pacheco R."/>
            <person name="Padilla G."/>
            <person name="Ferreira P."/>
            <person name="Barriuso J."/>
            <person name="Kellner H."/>
            <person name="Castanera R."/>
            <person name="Alfaro M."/>
            <person name="Ramirez L."/>
            <person name="Pisabarro A.G."/>
            <person name="Kuo A."/>
            <person name="Tritt A."/>
            <person name="Lipzen A."/>
            <person name="He G."/>
            <person name="Yan M."/>
            <person name="Ng V."/>
            <person name="Cullen D."/>
            <person name="Martin F."/>
            <person name="Rosso M.-N."/>
            <person name="Henrissat B."/>
            <person name="Hibbett D."/>
            <person name="Martinez A.T."/>
            <person name="Grigoriev I.V."/>
        </authorList>
    </citation>
    <scope>NUCLEOTIDE SEQUENCE</scope>
    <source>
        <strain evidence="14">CBS 506.95</strain>
    </source>
</reference>
<dbReference type="Pfam" id="PF00067">
    <property type="entry name" value="p450"/>
    <property type="match status" value="1"/>
</dbReference>
<keyword evidence="12" id="KW-0472">Membrane</keyword>
<comment type="subcellular location">
    <subcellularLocation>
        <location evidence="2">Membrane</location>
    </subcellularLocation>
</comment>
<organism evidence="14 15">
    <name type="scientific">Crepidotus variabilis</name>
    <dbReference type="NCBI Taxonomy" id="179855"/>
    <lineage>
        <taxon>Eukaryota</taxon>
        <taxon>Fungi</taxon>
        <taxon>Dikarya</taxon>
        <taxon>Basidiomycota</taxon>
        <taxon>Agaricomycotina</taxon>
        <taxon>Agaricomycetes</taxon>
        <taxon>Agaricomycetidae</taxon>
        <taxon>Agaricales</taxon>
        <taxon>Agaricineae</taxon>
        <taxon>Crepidotaceae</taxon>
        <taxon>Crepidotus</taxon>
    </lineage>
</organism>
<evidence type="ECO:0000256" key="4">
    <source>
        <dbReference type="ARBA" id="ARBA00010617"/>
    </source>
</evidence>
<evidence type="ECO:0000256" key="1">
    <source>
        <dbReference type="ARBA" id="ARBA00001971"/>
    </source>
</evidence>
<sequence>MSLLLLVGVLATAVCYRVYLRYRRISISDIPGPKAESFILGNLRQYFQSQAGAIDFEWQEAYGDIVRFKGPFGEDRLLVADPKALQHIYHTSGYNYSKQKERREVSRLLSGHGLIWADGQTHKRQRRIMNPAFGSKESRALVPIFVNSASKLSTKWKDMLSTADGEELVFDMANWLARATLDAMGIAAFDYHFGTLENAGDELGNAYANLCMEAFGNLTERDILKQSIVPHLPQWILQFITNNVPNRRLEQLRKTSAVASKVAQRLIDEKAEALISGKGNRDVMSLLVQANVSENEKTRMSNDEMIAQMRTLLLAGYETTATSLNWILLEIARHEKVQTRLRQEIHEKEGEIRARGDAEFTAADFDSMPYLTAVLKEGLRYHPAAYSTYREAAKDDILPLHTPITTRSGKIITEIPVPKGTKVVTSINGYNRHKAVFGPDSHVFDPDRWLTPGRVEKAASVGVYGNLLSFAAGVRACIGWRFAVLELQAFIVELVGQFEISLTPEALRVRREACLVMAPTIEGQLEKGNQLPLKVKLASRSN</sequence>
<dbReference type="PRINTS" id="PR00385">
    <property type="entry name" value="P450"/>
</dbReference>
<dbReference type="InterPro" id="IPR050121">
    <property type="entry name" value="Cytochrome_P450_monoxygenase"/>
</dbReference>
<feature type="binding site" description="axial binding residue" evidence="13">
    <location>
        <position position="477"/>
    </location>
    <ligand>
        <name>heme</name>
        <dbReference type="ChEBI" id="CHEBI:30413"/>
    </ligand>
    <ligandPart>
        <name>Fe</name>
        <dbReference type="ChEBI" id="CHEBI:18248"/>
    </ligandPart>
</feature>
<dbReference type="PANTHER" id="PTHR24305:SF166">
    <property type="entry name" value="CYTOCHROME P450 12A4, MITOCHONDRIAL-RELATED"/>
    <property type="match status" value="1"/>
</dbReference>
<dbReference type="Gene3D" id="1.10.630.10">
    <property type="entry name" value="Cytochrome P450"/>
    <property type="match status" value="1"/>
</dbReference>
<dbReference type="GO" id="GO:0020037">
    <property type="term" value="F:heme binding"/>
    <property type="evidence" value="ECO:0007669"/>
    <property type="project" value="InterPro"/>
</dbReference>
<evidence type="ECO:0000256" key="12">
    <source>
        <dbReference type="ARBA" id="ARBA00023136"/>
    </source>
</evidence>
<comment type="caution">
    <text evidence="14">The sequence shown here is derived from an EMBL/GenBank/DDBJ whole genome shotgun (WGS) entry which is preliminary data.</text>
</comment>
<comment type="pathway">
    <text evidence="3">Secondary metabolite biosynthesis; terpenoid biosynthesis.</text>
</comment>
<evidence type="ECO:0000256" key="11">
    <source>
        <dbReference type="ARBA" id="ARBA00023033"/>
    </source>
</evidence>
<dbReference type="PRINTS" id="PR00463">
    <property type="entry name" value="EP450I"/>
</dbReference>
<keyword evidence="15" id="KW-1185">Reference proteome</keyword>
<evidence type="ECO:0000256" key="10">
    <source>
        <dbReference type="ARBA" id="ARBA00023004"/>
    </source>
</evidence>
<evidence type="ECO:0000256" key="7">
    <source>
        <dbReference type="ARBA" id="ARBA00022723"/>
    </source>
</evidence>
<evidence type="ECO:0000256" key="8">
    <source>
        <dbReference type="ARBA" id="ARBA00022989"/>
    </source>
</evidence>
<dbReference type="GO" id="GO:0004497">
    <property type="term" value="F:monooxygenase activity"/>
    <property type="evidence" value="ECO:0007669"/>
    <property type="project" value="UniProtKB-KW"/>
</dbReference>
<evidence type="ECO:0000256" key="3">
    <source>
        <dbReference type="ARBA" id="ARBA00004721"/>
    </source>
</evidence>
<evidence type="ECO:0000256" key="5">
    <source>
        <dbReference type="ARBA" id="ARBA00022617"/>
    </source>
</evidence>
<evidence type="ECO:0000313" key="15">
    <source>
        <dbReference type="Proteomes" id="UP000807306"/>
    </source>
</evidence>
<dbReference type="InterPro" id="IPR001128">
    <property type="entry name" value="Cyt_P450"/>
</dbReference>
<dbReference type="GO" id="GO:0016705">
    <property type="term" value="F:oxidoreductase activity, acting on paired donors, with incorporation or reduction of molecular oxygen"/>
    <property type="evidence" value="ECO:0007669"/>
    <property type="project" value="InterPro"/>
</dbReference>
<keyword evidence="9" id="KW-0560">Oxidoreductase</keyword>
<dbReference type="PANTHER" id="PTHR24305">
    <property type="entry name" value="CYTOCHROME P450"/>
    <property type="match status" value="1"/>
</dbReference>
<keyword evidence="10 13" id="KW-0408">Iron</keyword>
<name>A0A9P6EHI1_9AGAR</name>
<dbReference type="EMBL" id="MU157844">
    <property type="protein sequence ID" value="KAF9529748.1"/>
    <property type="molecule type" value="Genomic_DNA"/>
</dbReference>
<keyword evidence="6" id="KW-0812">Transmembrane</keyword>
<dbReference type="InterPro" id="IPR002401">
    <property type="entry name" value="Cyt_P450_E_grp-I"/>
</dbReference>
<evidence type="ECO:0000313" key="14">
    <source>
        <dbReference type="EMBL" id="KAF9529748.1"/>
    </source>
</evidence>
<dbReference type="OrthoDB" id="1470350at2759"/>
<dbReference type="AlphaFoldDB" id="A0A9P6EHI1"/>
<comment type="cofactor">
    <cofactor evidence="1 13">
        <name>heme</name>
        <dbReference type="ChEBI" id="CHEBI:30413"/>
    </cofactor>
</comment>
<proteinExistence type="inferred from homology"/>
<evidence type="ECO:0000256" key="13">
    <source>
        <dbReference type="PIRSR" id="PIRSR602401-1"/>
    </source>
</evidence>
<evidence type="ECO:0000256" key="6">
    <source>
        <dbReference type="ARBA" id="ARBA00022692"/>
    </source>
</evidence>
<dbReference type="SUPFAM" id="SSF48264">
    <property type="entry name" value="Cytochrome P450"/>
    <property type="match status" value="1"/>
</dbReference>
<dbReference type="InterPro" id="IPR036396">
    <property type="entry name" value="Cyt_P450_sf"/>
</dbReference>
<keyword evidence="7 13" id="KW-0479">Metal-binding</keyword>
<dbReference type="GO" id="GO:0016020">
    <property type="term" value="C:membrane"/>
    <property type="evidence" value="ECO:0007669"/>
    <property type="project" value="UniProtKB-SubCell"/>
</dbReference>
<dbReference type="Proteomes" id="UP000807306">
    <property type="component" value="Unassembled WGS sequence"/>
</dbReference>
<evidence type="ECO:0000256" key="2">
    <source>
        <dbReference type="ARBA" id="ARBA00004370"/>
    </source>
</evidence>
<dbReference type="CDD" id="cd11069">
    <property type="entry name" value="CYP_FUM15-like"/>
    <property type="match status" value="1"/>
</dbReference>
<dbReference type="GO" id="GO:0005506">
    <property type="term" value="F:iron ion binding"/>
    <property type="evidence" value="ECO:0007669"/>
    <property type="project" value="InterPro"/>
</dbReference>
<accession>A0A9P6EHI1</accession>
<protein>
    <submittedName>
        <fullName evidence="14">Cytochrome P450</fullName>
    </submittedName>
</protein>
<keyword evidence="8" id="KW-1133">Transmembrane helix</keyword>
<comment type="similarity">
    <text evidence="4">Belongs to the cytochrome P450 family.</text>
</comment>
<evidence type="ECO:0000256" key="9">
    <source>
        <dbReference type="ARBA" id="ARBA00023002"/>
    </source>
</evidence>
<keyword evidence="5 13" id="KW-0349">Heme</keyword>
<keyword evidence="11" id="KW-0503">Monooxygenase</keyword>
<gene>
    <name evidence="14" type="ORF">CPB83DRAFT_852110</name>
</gene>